<evidence type="ECO:0000256" key="3">
    <source>
        <dbReference type="PROSITE-ProRule" id="PRU00023"/>
    </source>
</evidence>
<dbReference type="PROSITE" id="PS50297">
    <property type="entry name" value="ANK_REP_REGION"/>
    <property type="match status" value="1"/>
</dbReference>
<dbReference type="Pfam" id="PF12796">
    <property type="entry name" value="Ank_2"/>
    <property type="match status" value="1"/>
</dbReference>
<keyword evidence="2 3" id="KW-0040">ANK repeat</keyword>
<dbReference type="EMBL" id="JAQQWI010000016">
    <property type="protein sequence ID" value="KAK8007972.1"/>
    <property type="molecule type" value="Genomic_DNA"/>
</dbReference>
<dbReference type="PANTHER" id="PTHR24198:SF165">
    <property type="entry name" value="ANKYRIN REPEAT-CONTAINING PROTEIN-RELATED"/>
    <property type="match status" value="1"/>
</dbReference>
<dbReference type="InterPro" id="IPR036770">
    <property type="entry name" value="Ankyrin_rpt-contain_sf"/>
</dbReference>
<comment type="caution">
    <text evidence="5">The sequence shown here is derived from an EMBL/GenBank/DDBJ whole genome shotgun (WGS) entry which is preliminary data.</text>
</comment>
<organism evidence="5 6">
    <name type="scientific">Apiospora marii</name>
    <dbReference type="NCBI Taxonomy" id="335849"/>
    <lineage>
        <taxon>Eukaryota</taxon>
        <taxon>Fungi</taxon>
        <taxon>Dikarya</taxon>
        <taxon>Ascomycota</taxon>
        <taxon>Pezizomycotina</taxon>
        <taxon>Sordariomycetes</taxon>
        <taxon>Xylariomycetidae</taxon>
        <taxon>Amphisphaeriales</taxon>
        <taxon>Apiosporaceae</taxon>
        <taxon>Apiospora</taxon>
    </lineage>
</organism>
<dbReference type="Proteomes" id="UP001396898">
    <property type="component" value="Unassembled WGS sequence"/>
</dbReference>
<dbReference type="Gene3D" id="1.25.40.20">
    <property type="entry name" value="Ankyrin repeat-containing domain"/>
    <property type="match status" value="1"/>
</dbReference>
<protein>
    <submittedName>
        <fullName evidence="5">Uncharacterized protein</fullName>
    </submittedName>
</protein>
<keyword evidence="1" id="KW-0677">Repeat</keyword>
<sequence>MVNKLNRKHQTSLMAAAECLLEDGFLDLLLADGRSDVNTQTEAGTALWLAVKYGRHGYVEKLLQTPGIDPNLGLEDGTTPLHGAVIFGEGDSVELLLNHANIDTGKKDTQGLTAIQRARSHQMQPDVLAADWPSVFRGTMSLQQIEQQLAMQDDQGKRSPPKTADTDNS</sequence>
<proteinExistence type="predicted"/>
<evidence type="ECO:0000313" key="5">
    <source>
        <dbReference type="EMBL" id="KAK8007972.1"/>
    </source>
</evidence>
<dbReference type="InterPro" id="IPR002110">
    <property type="entry name" value="Ankyrin_rpt"/>
</dbReference>
<gene>
    <name evidence="5" type="ORF">PG991_010523</name>
</gene>
<feature type="repeat" description="ANK" evidence="3">
    <location>
        <begin position="76"/>
        <end position="99"/>
    </location>
</feature>
<evidence type="ECO:0000313" key="6">
    <source>
        <dbReference type="Proteomes" id="UP001396898"/>
    </source>
</evidence>
<dbReference type="SMART" id="SM00248">
    <property type="entry name" value="ANK"/>
    <property type="match status" value="3"/>
</dbReference>
<dbReference type="PROSITE" id="PS50088">
    <property type="entry name" value="ANK_REPEAT"/>
    <property type="match status" value="1"/>
</dbReference>
<name>A0ABR1RBJ7_9PEZI</name>
<evidence type="ECO:0000256" key="2">
    <source>
        <dbReference type="ARBA" id="ARBA00023043"/>
    </source>
</evidence>
<accession>A0ABR1RBJ7</accession>
<dbReference type="PANTHER" id="PTHR24198">
    <property type="entry name" value="ANKYRIN REPEAT AND PROTEIN KINASE DOMAIN-CONTAINING PROTEIN"/>
    <property type="match status" value="1"/>
</dbReference>
<feature type="region of interest" description="Disordered" evidence="4">
    <location>
        <begin position="149"/>
        <end position="169"/>
    </location>
</feature>
<keyword evidence="6" id="KW-1185">Reference proteome</keyword>
<reference evidence="5 6" key="1">
    <citation type="submission" date="2023-01" db="EMBL/GenBank/DDBJ databases">
        <title>Analysis of 21 Apiospora genomes using comparative genomics revels a genus with tremendous synthesis potential of carbohydrate active enzymes and secondary metabolites.</title>
        <authorList>
            <person name="Sorensen T."/>
        </authorList>
    </citation>
    <scope>NUCLEOTIDE SEQUENCE [LARGE SCALE GENOMIC DNA]</scope>
    <source>
        <strain evidence="5 6">CBS 20057</strain>
    </source>
</reference>
<evidence type="ECO:0000256" key="4">
    <source>
        <dbReference type="SAM" id="MobiDB-lite"/>
    </source>
</evidence>
<evidence type="ECO:0000256" key="1">
    <source>
        <dbReference type="ARBA" id="ARBA00022737"/>
    </source>
</evidence>
<dbReference type="SUPFAM" id="SSF48403">
    <property type="entry name" value="Ankyrin repeat"/>
    <property type="match status" value="1"/>
</dbReference>